<keyword evidence="1" id="KW-0175">Coiled coil</keyword>
<evidence type="ECO:0000256" key="3">
    <source>
        <dbReference type="SAM" id="SignalP"/>
    </source>
</evidence>
<dbReference type="RefSeq" id="WP_169658602.1">
    <property type="nucleotide sequence ID" value="NZ_JABANE010000062.1"/>
</dbReference>
<feature type="domain" description="7TM-DISM receptor extracellular" evidence="4">
    <location>
        <begin position="190"/>
        <end position="390"/>
    </location>
</feature>
<gene>
    <name evidence="6" type="ORF">HHU12_20460</name>
</gene>
<feature type="transmembrane region" description="Helical" evidence="2">
    <location>
        <begin position="191"/>
        <end position="213"/>
    </location>
</feature>
<comment type="caution">
    <text evidence="6">The sequence shown here is derived from an EMBL/GenBank/DDBJ whole genome shotgun (WGS) entry which is preliminary data.</text>
</comment>
<keyword evidence="3" id="KW-0732">Signal</keyword>
<dbReference type="InterPro" id="IPR011622">
    <property type="entry name" value="7TMR_DISM_rcpt_extracell_dom2"/>
</dbReference>
<proteinExistence type="predicted"/>
<evidence type="ECO:0000313" key="7">
    <source>
        <dbReference type="Proteomes" id="UP000576082"/>
    </source>
</evidence>
<dbReference type="EMBL" id="JABANE010000062">
    <property type="protein sequence ID" value="NME70361.1"/>
    <property type="molecule type" value="Genomic_DNA"/>
</dbReference>
<dbReference type="Gene3D" id="2.60.40.2380">
    <property type="match status" value="1"/>
</dbReference>
<feature type="coiled-coil region" evidence="1">
    <location>
        <begin position="421"/>
        <end position="476"/>
    </location>
</feature>
<keyword evidence="7" id="KW-1185">Reference proteome</keyword>
<evidence type="ECO:0000313" key="6">
    <source>
        <dbReference type="EMBL" id="NME70361.1"/>
    </source>
</evidence>
<evidence type="ECO:0000259" key="4">
    <source>
        <dbReference type="Pfam" id="PF07695"/>
    </source>
</evidence>
<keyword evidence="2" id="KW-1133">Transmembrane helix</keyword>
<evidence type="ECO:0000256" key="2">
    <source>
        <dbReference type="SAM" id="Phobius"/>
    </source>
</evidence>
<name>A0A7X9XB48_9BACT</name>
<dbReference type="Pfam" id="PF07695">
    <property type="entry name" value="7TMR-DISM_7TM"/>
    <property type="match status" value="1"/>
</dbReference>
<reference evidence="6 7" key="1">
    <citation type="submission" date="2020-04" db="EMBL/GenBank/DDBJ databases">
        <title>Flammeovirga sp. SR4, a novel species isolated from seawater.</title>
        <authorList>
            <person name="Wang X."/>
        </authorList>
    </citation>
    <scope>NUCLEOTIDE SEQUENCE [LARGE SCALE GENOMIC DNA]</scope>
    <source>
        <strain evidence="6 7">ATCC 23126</strain>
    </source>
</reference>
<keyword evidence="2" id="KW-0812">Transmembrane</keyword>
<feature type="domain" description="7TM-DISM receptor extracellular" evidence="5">
    <location>
        <begin position="49"/>
        <end position="177"/>
    </location>
</feature>
<sequence>MRITIKRHFLTLFCALSILTTFASENETHLTVRLDDSLEEQILNLEKIPFWEDSSRLMTYEEMILKSPVFNTVERYSKESYNVNSAYWLKLYIDIEKNNSKSWTLELYDQSIDEIVFFLPQKNGEIRKEFMGDSYLFDQRIYSHKNFIIPLNNDIDYTKPIYINIKSNHKVDLHVNIRSTERLIKHATLEYLWFGIYYGAILIMSFYNFMLWLSIKESKYLIYILHILTVGVFNASTDGTGFQFIWSDNPSINNYVITLLSYAAALSLIFFIKEMMKQEAKTVKYFHYLNYLVGIVTFVLIIDLFHFNSQLSDTMLIVTLVGLSIIVTKLRFENKKVSPFYIYGLAVILFGAIFQMLKIFGVVPLTPVTQYTLRFSIFLEMLLFSYALYDSLRLIKEEQQRSKDEVIEHQKKTEAMQLKVIEEQEKTVSLKNKVNEELEEKVRERTISLMQSEEKLKEAYRKLEEKSERLNLINRTLDVNNSKLKEGIKKEREKRFIHKIISLEEFMELFPDQVSCKRYLDKQKWEKGFTCKQCHNHKQCNDDNTSGSAQFSRRCSKCGYVESVTSNTVFHHVKFDLTKAFYLSYIFRYHENEFTNIELGIQLDMSRNTIAKFKTKVKSANENKLLLPTFELFEMA</sequence>
<dbReference type="Proteomes" id="UP000576082">
    <property type="component" value="Unassembled WGS sequence"/>
</dbReference>
<organism evidence="6 7">
    <name type="scientific">Flammeovirga aprica JL-4</name>
    <dbReference type="NCBI Taxonomy" id="694437"/>
    <lineage>
        <taxon>Bacteria</taxon>
        <taxon>Pseudomonadati</taxon>
        <taxon>Bacteroidota</taxon>
        <taxon>Cytophagia</taxon>
        <taxon>Cytophagales</taxon>
        <taxon>Flammeovirgaceae</taxon>
        <taxon>Flammeovirga</taxon>
    </lineage>
</organism>
<feature type="transmembrane region" description="Helical" evidence="2">
    <location>
        <begin position="220"/>
        <end position="246"/>
    </location>
</feature>
<feature type="chain" id="PRO_5030552630" description="Receptor" evidence="3">
    <location>
        <begin position="24"/>
        <end position="636"/>
    </location>
</feature>
<evidence type="ECO:0008006" key="8">
    <source>
        <dbReference type="Google" id="ProtNLM"/>
    </source>
</evidence>
<dbReference type="AlphaFoldDB" id="A0A7X9XB48"/>
<protein>
    <recommendedName>
        <fullName evidence="8">Receptor</fullName>
    </recommendedName>
</protein>
<feature type="transmembrane region" description="Helical" evidence="2">
    <location>
        <begin position="311"/>
        <end position="328"/>
    </location>
</feature>
<keyword evidence="2" id="KW-0472">Membrane</keyword>
<accession>A0A7X9XB48</accession>
<dbReference type="InterPro" id="IPR011623">
    <property type="entry name" value="7TMR_DISM_rcpt_extracell_dom1"/>
</dbReference>
<feature type="transmembrane region" description="Helical" evidence="2">
    <location>
        <begin position="252"/>
        <end position="273"/>
    </location>
</feature>
<dbReference type="Pfam" id="PF07696">
    <property type="entry name" value="7TMR-DISMED2"/>
    <property type="match status" value="1"/>
</dbReference>
<evidence type="ECO:0000259" key="5">
    <source>
        <dbReference type="Pfam" id="PF07696"/>
    </source>
</evidence>
<feature type="signal peptide" evidence="3">
    <location>
        <begin position="1"/>
        <end position="23"/>
    </location>
</feature>
<feature type="transmembrane region" description="Helical" evidence="2">
    <location>
        <begin position="285"/>
        <end position="305"/>
    </location>
</feature>
<feature type="transmembrane region" description="Helical" evidence="2">
    <location>
        <begin position="340"/>
        <end position="365"/>
    </location>
</feature>
<evidence type="ECO:0000256" key="1">
    <source>
        <dbReference type="SAM" id="Coils"/>
    </source>
</evidence>